<keyword evidence="1" id="KW-0732">Signal</keyword>
<accession>A0A2T3A1V8</accession>
<dbReference type="SUPFAM" id="SSF51445">
    <property type="entry name" value="(Trans)glycosidases"/>
    <property type="match status" value="1"/>
</dbReference>
<dbReference type="Gene3D" id="3.20.20.80">
    <property type="entry name" value="Glycosidases"/>
    <property type="match status" value="1"/>
</dbReference>
<protein>
    <submittedName>
        <fullName evidence="3">Endo-N-acetyl-beta-D-glucosaminidase</fullName>
    </submittedName>
</protein>
<dbReference type="InParanoid" id="A0A2T3A1V8"/>
<feature type="domain" description="GH18" evidence="2">
    <location>
        <begin position="43"/>
        <end position="346"/>
    </location>
</feature>
<feature type="chain" id="PRO_5015650205" evidence="1">
    <location>
        <begin position="22"/>
        <end position="397"/>
    </location>
</feature>
<dbReference type="InterPro" id="IPR001223">
    <property type="entry name" value="Glyco_hydro18_cat"/>
</dbReference>
<feature type="signal peptide" evidence="1">
    <location>
        <begin position="1"/>
        <end position="21"/>
    </location>
</feature>
<dbReference type="GO" id="GO:0005975">
    <property type="term" value="P:carbohydrate metabolic process"/>
    <property type="evidence" value="ECO:0007669"/>
    <property type="project" value="InterPro"/>
</dbReference>
<name>A0A2T3A1V8_9PEZI</name>
<dbReference type="Pfam" id="PF00704">
    <property type="entry name" value="Glyco_hydro_18"/>
    <property type="match status" value="1"/>
</dbReference>
<gene>
    <name evidence="3" type="ORF">BD289DRAFT_454882</name>
</gene>
<dbReference type="AlphaFoldDB" id="A0A2T3A1V8"/>
<dbReference type="Proteomes" id="UP000241462">
    <property type="component" value="Unassembled WGS sequence"/>
</dbReference>
<evidence type="ECO:0000259" key="2">
    <source>
        <dbReference type="PROSITE" id="PS51910"/>
    </source>
</evidence>
<reference evidence="3 4" key="1">
    <citation type="journal article" date="2018" name="Mycol. Prog.">
        <title>Coniella lustricola, a new species from submerged detritus.</title>
        <authorList>
            <person name="Raudabaugh D.B."/>
            <person name="Iturriaga T."/>
            <person name="Carver A."/>
            <person name="Mondo S."/>
            <person name="Pangilinan J."/>
            <person name="Lipzen A."/>
            <person name="He G."/>
            <person name="Amirebrahimi M."/>
            <person name="Grigoriev I.V."/>
            <person name="Miller A.N."/>
        </authorList>
    </citation>
    <scope>NUCLEOTIDE SEQUENCE [LARGE SCALE GENOMIC DNA]</scope>
    <source>
        <strain evidence="3 4">B22-T-1</strain>
    </source>
</reference>
<organism evidence="3 4">
    <name type="scientific">Coniella lustricola</name>
    <dbReference type="NCBI Taxonomy" id="2025994"/>
    <lineage>
        <taxon>Eukaryota</taxon>
        <taxon>Fungi</taxon>
        <taxon>Dikarya</taxon>
        <taxon>Ascomycota</taxon>
        <taxon>Pezizomycotina</taxon>
        <taxon>Sordariomycetes</taxon>
        <taxon>Sordariomycetidae</taxon>
        <taxon>Diaporthales</taxon>
        <taxon>Schizoparmaceae</taxon>
        <taxon>Coniella</taxon>
    </lineage>
</organism>
<dbReference type="InterPro" id="IPR017853">
    <property type="entry name" value="GH"/>
</dbReference>
<keyword evidence="4" id="KW-1185">Reference proteome</keyword>
<evidence type="ECO:0000313" key="4">
    <source>
        <dbReference type="Proteomes" id="UP000241462"/>
    </source>
</evidence>
<dbReference type="PROSITE" id="PS51910">
    <property type="entry name" value="GH18_2"/>
    <property type="match status" value="1"/>
</dbReference>
<dbReference type="OrthoDB" id="3012298at2759"/>
<sequence>MNLSPFNALVATLLLPLFVSSAPTTTTIENTPAPRSNARSELPRLVIYFQTTHDDLGNPISMLPLIHEKHIALTHLIVCSLHINEDQDIRLNDYSPYDPHFYTLWNETVIMQRAGVKVTGMIGGADPGSFDTGTLDSTDDATFELYYAQLAQVIRTYDLQGMDLDVEQYMSQAGIERLVQRLNADFGEDFIITLAPVATALENSANLSGFNYTALAQASHLAASSTTGSATANKTTGAAAQGAEMIHFLNAQFYSGFGTMNSPTDFQNVVAAGWDPKFIVAGQLTSPLNGAGYTDASTLNETVVQLVAEYGIIGGIMGWEYFDSEPGGTDEPWEWAQEMTAILRPGDSLALTITDETATTLSTAWNHSVIMNGSESTATEQQHAAAARVDYFAMVNA</sequence>
<dbReference type="EMBL" id="KZ678506">
    <property type="protein sequence ID" value="PSR81296.1"/>
    <property type="molecule type" value="Genomic_DNA"/>
</dbReference>
<evidence type="ECO:0000256" key="1">
    <source>
        <dbReference type="SAM" id="SignalP"/>
    </source>
</evidence>
<dbReference type="STRING" id="2025994.A0A2T3A1V8"/>
<evidence type="ECO:0000313" key="3">
    <source>
        <dbReference type="EMBL" id="PSR81296.1"/>
    </source>
</evidence>
<proteinExistence type="predicted"/>